<dbReference type="HOGENOM" id="CLU_927220_0_0_11"/>
<name>G8X415_STREN</name>
<dbReference type="Gene3D" id="3.40.50.150">
    <property type="entry name" value="Vaccinia Virus protein VP39"/>
    <property type="match status" value="1"/>
</dbReference>
<dbReference type="EMBL" id="CP003219">
    <property type="protein sequence ID" value="AEW98010.1"/>
    <property type="molecule type" value="Genomic_DNA"/>
</dbReference>
<dbReference type="PANTHER" id="PTHR44068:SF11">
    <property type="entry name" value="GERANYL DIPHOSPHATE 2-C-METHYLTRANSFERASE"/>
    <property type="match status" value="1"/>
</dbReference>
<evidence type="ECO:0000256" key="1">
    <source>
        <dbReference type="ARBA" id="ARBA00022679"/>
    </source>
</evidence>
<dbReference type="Pfam" id="PF08241">
    <property type="entry name" value="Methyltransf_11"/>
    <property type="match status" value="1"/>
</dbReference>
<dbReference type="InterPro" id="IPR013216">
    <property type="entry name" value="Methyltransf_11"/>
</dbReference>
<dbReference type="PATRIC" id="fig|1003195.29.peg.5622"/>
<dbReference type="InterPro" id="IPR029063">
    <property type="entry name" value="SAM-dependent_MTases_sf"/>
</dbReference>
<dbReference type="KEGG" id="scy:SCATT_56390"/>
<dbReference type="GO" id="GO:0008757">
    <property type="term" value="F:S-adenosylmethionine-dependent methyltransferase activity"/>
    <property type="evidence" value="ECO:0007669"/>
    <property type="project" value="InterPro"/>
</dbReference>
<dbReference type="InterPro" id="IPR050447">
    <property type="entry name" value="Erg6_SMT_methyltransf"/>
</dbReference>
<dbReference type="GO" id="GO:0032259">
    <property type="term" value="P:methylation"/>
    <property type="evidence" value="ECO:0007669"/>
    <property type="project" value="UniProtKB-KW"/>
</dbReference>
<evidence type="ECO:0000313" key="3">
    <source>
        <dbReference type="EMBL" id="AEW98010.1"/>
    </source>
</evidence>
<keyword evidence="3" id="KW-0489">Methyltransferase</keyword>
<sequence length="300" mass="32776">MVLGRRRGRRPVRWTRAFMFVDNREKARVSMPQGSIPPSVRETYGPQNLSAAEPFAGGFINFGDWTGIPLDERLTRDDRIRSQQNLYRRVLRTLEPTEGRRAVEVGCGLGLGCALALREFGFAEVTGVDIHPQQLERARQATTGAPGVTPERLTLVRGAAEDIPLPNASFDRVYSVEAAQHFRDLAAFARQAHRVLEPGGRLTVTSFFAADDAPATAASLARLLDSYAEGLDVAHSIGGFEAALSAAGFRDVTTDSIGDAVWTGLDRYLEGTGARESWPRNFLRAYSSGLLDYHVVTAVA</sequence>
<protein>
    <submittedName>
        <fullName evidence="3">Methyltransferase</fullName>
    </submittedName>
</protein>
<dbReference type="SUPFAM" id="SSF53335">
    <property type="entry name" value="S-adenosyl-L-methionine-dependent methyltransferases"/>
    <property type="match status" value="1"/>
</dbReference>
<evidence type="ECO:0000259" key="2">
    <source>
        <dbReference type="Pfam" id="PF08241"/>
    </source>
</evidence>
<keyword evidence="1 3" id="KW-0808">Transferase</keyword>
<dbReference type="Proteomes" id="UP000007842">
    <property type="component" value="Chromosome"/>
</dbReference>
<evidence type="ECO:0000313" key="4">
    <source>
        <dbReference type="Proteomes" id="UP000007842"/>
    </source>
</evidence>
<dbReference type="AlphaFoldDB" id="G8X415"/>
<organism evidence="3 4">
    <name type="scientific">Streptantibioticus cattleyicolor (strain ATCC 35852 / DSM 46488 / JCM 4925 / NBRC 14057 / NRRL 8057)</name>
    <name type="common">Streptomyces cattleya</name>
    <dbReference type="NCBI Taxonomy" id="1003195"/>
    <lineage>
        <taxon>Bacteria</taxon>
        <taxon>Bacillati</taxon>
        <taxon>Actinomycetota</taxon>
        <taxon>Actinomycetes</taxon>
        <taxon>Kitasatosporales</taxon>
        <taxon>Streptomycetaceae</taxon>
        <taxon>Streptantibioticus</taxon>
    </lineage>
</organism>
<dbReference type="STRING" id="1003195.SCATT_56390"/>
<dbReference type="eggNOG" id="COG2230">
    <property type="taxonomic scope" value="Bacteria"/>
</dbReference>
<accession>G8X415</accession>
<reference evidence="4" key="1">
    <citation type="submission" date="2011-12" db="EMBL/GenBank/DDBJ databases">
        <title>Complete genome sequence of Streptomyces cattleya strain DSM 46488.</title>
        <authorList>
            <person name="Ou H.-Y."/>
            <person name="Li P."/>
            <person name="Zhao C."/>
            <person name="O'Hagan D."/>
            <person name="Deng Z."/>
        </authorList>
    </citation>
    <scope>NUCLEOTIDE SEQUENCE [LARGE SCALE GENOMIC DNA]</scope>
    <source>
        <strain evidence="4">ATCC 35852 / DSM 46488 / JCM 4925 / NBRC 14057 / NRRL 8057</strain>
    </source>
</reference>
<feature type="domain" description="Methyltransferase type 11" evidence="2">
    <location>
        <begin position="103"/>
        <end position="203"/>
    </location>
</feature>
<keyword evidence="4" id="KW-1185">Reference proteome</keyword>
<proteinExistence type="predicted"/>
<dbReference type="CDD" id="cd02440">
    <property type="entry name" value="AdoMet_MTases"/>
    <property type="match status" value="1"/>
</dbReference>
<gene>
    <name evidence="3" type="ordered locus">SCATT_56390</name>
</gene>
<dbReference type="PANTHER" id="PTHR44068">
    <property type="entry name" value="ZGC:194242"/>
    <property type="match status" value="1"/>
</dbReference>